<dbReference type="OrthoDB" id="5244399at2"/>
<evidence type="ECO:0000256" key="3">
    <source>
        <dbReference type="ARBA" id="ARBA00023225"/>
    </source>
</evidence>
<reference evidence="6" key="1">
    <citation type="submission" date="2017-08" db="EMBL/GenBank/DDBJ databases">
        <title>Direct submision.</title>
        <authorList>
            <person name="Kim S.-J."/>
            <person name="Rhee S.-K."/>
        </authorList>
    </citation>
    <scope>NUCLEOTIDE SEQUENCE [LARGE SCALE GENOMIC DNA]</scope>
    <source>
        <strain evidence="6">GI5</strain>
    </source>
</reference>
<organism evidence="5 6">
    <name type="scientific">Ketobacter alkanivorans</name>
    <dbReference type="NCBI Taxonomy" id="1917421"/>
    <lineage>
        <taxon>Bacteria</taxon>
        <taxon>Pseudomonadati</taxon>
        <taxon>Pseudomonadota</taxon>
        <taxon>Gammaproteobacteria</taxon>
        <taxon>Pseudomonadales</taxon>
        <taxon>Ketobacteraceae</taxon>
        <taxon>Ketobacter</taxon>
    </lineage>
</organism>
<keyword evidence="3" id="KW-0813">Transport</keyword>
<accession>A0A2K9LQI2</accession>
<dbReference type="AlphaFoldDB" id="A0A2K9LQI2"/>
<dbReference type="InterPro" id="IPR006135">
    <property type="entry name" value="T3SS_substrate_exporter"/>
</dbReference>
<keyword evidence="3" id="KW-0653">Protein transport</keyword>
<keyword evidence="5" id="KW-0966">Cell projection</keyword>
<dbReference type="SUPFAM" id="SSF160544">
    <property type="entry name" value="EscU C-terminal domain-like"/>
    <property type="match status" value="1"/>
</dbReference>
<dbReference type="GO" id="GO:0009306">
    <property type="term" value="P:protein secretion"/>
    <property type="evidence" value="ECO:0007669"/>
    <property type="project" value="InterPro"/>
</dbReference>
<dbReference type="Pfam" id="PF01312">
    <property type="entry name" value="Bac_export_2"/>
    <property type="match status" value="1"/>
</dbReference>
<evidence type="ECO:0000256" key="1">
    <source>
        <dbReference type="ARBA" id="ARBA00010690"/>
    </source>
</evidence>
<dbReference type="GO" id="GO:0005886">
    <property type="term" value="C:plasma membrane"/>
    <property type="evidence" value="ECO:0007669"/>
    <property type="project" value="TreeGrafter"/>
</dbReference>
<dbReference type="RefSeq" id="WP_101895765.1">
    <property type="nucleotide sequence ID" value="NZ_CP022684.1"/>
</dbReference>
<evidence type="ECO:0000313" key="6">
    <source>
        <dbReference type="Proteomes" id="UP000235116"/>
    </source>
</evidence>
<keyword evidence="3" id="KW-1006">Bacterial flagellum protein export</keyword>
<dbReference type="EMBL" id="CP022684">
    <property type="protein sequence ID" value="AUM14391.1"/>
    <property type="molecule type" value="Genomic_DNA"/>
</dbReference>
<name>A0A2K9LQI2_9GAMM</name>
<dbReference type="Proteomes" id="UP000235116">
    <property type="component" value="Chromosome"/>
</dbReference>
<keyword evidence="5" id="KW-0282">Flagellum</keyword>
<keyword evidence="5" id="KW-0969">Cilium</keyword>
<keyword evidence="6" id="KW-1185">Reference proteome</keyword>
<evidence type="ECO:0000256" key="2">
    <source>
        <dbReference type="ARBA" id="ARBA00021622"/>
    </source>
</evidence>
<gene>
    <name evidence="5" type="ORF">Kalk_19025</name>
</gene>
<comment type="function">
    <text evidence="4">Required for formation of the rod structure in the basal body of the flagellar apparatus. Together with FliI and FliH, may constitute the export apparatus of flagellin.</text>
</comment>
<protein>
    <recommendedName>
        <fullName evidence="2">Flagellar biosynthetic protein FlhB</fullName>
    </recommendedName>
</protein>
<proteinExistence type="inferred from homology"/>
<dbReference type="Gene3D" id="3.40.1690.10">
    <property type="entry name" value="secretion proteins EscU"/>
    <property type="match status" value="1"/>
</dbReference>
<dbReference type="InterPro" id="IPR029025">
    <property type="entry name" value="T3SS_substrate_exporter_C"/>
</dbReference>
<evidence type="ECO:0000313" key="5">
    <source>
        <dbReference type="EMBL" id="AUM14391.1"/>
    </source>
</evidence>
<dbReference type="PANTHER" id="PTHR30531">
    <property type="entry name" value="FLAGELLAR BIOSYNTHETIC PROTEIN FLHB"/>
    <property type="match status" value="1"/>
</dbReference>
<dbReference type="KEGG" id="kak:Kalk_19025"/>
<dbReference type="PANTHER" id="PTHR30531:SF12">
    <property type="entry name" value="FLAGELLAR BIOSYNTHETIC PROTEIN FLHB"/>
    <property type="match status" value="1"/>
</dbReference>
<evidence type="ECO:0000256" key="4">
    <source>
        <dbReference type="ARBA" id="ARBA00025078"/>
    </source>
</evidence>
<comment type="similarity">
    <text evidence="1">Belongs to the type III secretion exporter family.</text>
</comment>
<sequence>MSEDQSNQAVALTYDGKSAPFVSASGSQELAQEIIRIARENDVPIYENPQLVDILARLEVGDEIPELLYRTIAEIIAFVYMLKGKTPDGFGRTENSTFGQNRIQGPAE</sequence>